<dbReference type="NCBIfam" id="NF047510">
    <property type="entry name" value="LIC_10190_fam"/>
    <property type="match status" value="1"/>
</dbReference>
<protein>
    <recommendedName>
        <fullName evidence="2">DUF8201 domain-containing protein</fullName>
    </recommendedName>
</protein>
<accession>A0A2T0XI94</accession>
<feature type="transmembrane region" description="Helical" evidence="1">
    <location>
        <begin position="186"/>
        <end position="206"/>
    </location>
</feature>
<feature type="transmembrane region" description="Helical" evidence="1">
    <location>
        <begin position="311"/>
        <end position="331"/>
    </location>
</feature>
<feature type="transmembrane region" description="Helical" evidence="1">
    <location>
        <begin position="450"/>
        <end position="467"/>
    </location>
</feature>
<dbReference type="OrthoDB" id="344987at2"/>
<feature type="transmembrane region" description="Helical" evidence="1">
    <location>
        <begin position="212"/>
        <end position="232"/>
    </location>
</feature>
<dbReference type="AlphaFoldDB" id="A0A2T0XI94"/>
<dbReference type="InterPro" id="IPR058514">
    <property type="entry name" value="DUF8201"/>
</dbReference>
<feature type="domain" description="DUF8201" evidence="2">
    <location>
        <begin position="19"/>
        <end position="454"/>
    </location>
</feature>
<evidence type="ECO:0000313" key="4">
    <source>
        <dbReference type="Proteomes" id="UP000238308"/>
    </source>
</evidence>
<name>A0A2T0XI94_9BURK</name>
<reference evidence="3 4" key="1">
    <citation type="submission" date="2018-03" db="EMBL/GenBank/DDBJ databases">
        <title>Genomic Encyclopedia of Type Strains, Phase III (KMG-III): the genomes of soil and plant-associated and newly described type strains.</title>
        <authorList>
            <person name="Whitman W."/>
        </authorList>
    </citation>
    <scope>NUCLEOTIDE SEQUENCE [LARGE SCALE GENOMIC DNA]</scope>
    <source>
        <strain evidence="3 4">MWH-P2sevCIIIb</strain>
    </source>
</reference>
<feature type="transmembrane region" description="Helical" evidence="1">
    <location>
        <begin position="45"/>
        <end position="65"/>
    </location>
</feature>
<feature type="transmembrane region" description="Helical" evidence="1">
    <location>
        <begin position="13"/>
        <end position="33"/>
    </location>
</feature>
<dbReference type="Proteomes" id="UP000238308">
    <property type="component" value="Unassembled WGS sequence"/>
</dbReference>
<feature type="transmembrane region" description="Helical" evidence="1">
    <location>
        <begin position="268"/>
        <end position="299"/>
    </location>
</feature>
<evidence type="ECO:0000256" key="1">
    <source>
        <dbReference type="SAM" id="Phobius"/>
    </source>
</evidence>
<feature type="transmembrane region" description="Helical" evidence="1">
    <location>
        <begin position="239"/>
        <end position="256"/>
    </location>
</feature>
<organism evidence="3 4">
    <name type="scientific">Jezberella montanilacus</name>
    <dbReference type="NCBI Taxonomy" id="323426"/>
    <lineage>
        <taxon>Bacteria</taxon>
        <taxon>Pseudomonadati</taxon>
        <taxon>Pseudomonadota</taxon>
        <taxon>Betaproteobacteria</taxon>
        <taxon>Burkholderiales</taxon>
        <taxon>Alcaligenaceae</taxon>
        <taxon>Jezberella</taxon>
    </lineage>
</organism>
<proteinExistence type="predicted"/>
<keyword evidence="4" id="KW-1185">Reference proteome</keyword>
<gene>
    <name evidence="3" type="ORF">BCM14_1465</name>
</gene>
<feature type="transmembrane region" description="Helical" evidence="1">
    <location>
        <begin position="487"/>
        <end position="509"/>
    </location>
</feature>
<evidence type="ECO:0000259" key="2">
    <source>
        <dbReference type="Pfam" id="PF26626"/>
    </source>
</evidence>
<sequence length="610" mass="67731">MPIIHPTHLAIDFSVLSVALALIAFTLAGWGRLTLRLVGIPNARLIDCGTLWVGFTAVTAVVELAQLFIRIDWIASLIAVVVGLSVCLFDKQFSIVQSLKHLVGFFKTYQFGFICLVLLLVVWCLRAMGAPNNVDSGLYHFQSIRWLNEYPLLMGLANIHWRFAFNQSYFGFLALLNFYPFWGKGYATGGLFLLILSLSTVIEVGIRQALLWRWIVGGVLFIYFGYVAGTIANPAPDMAIGLVEIAMSLLLMRLAFATKISSQTDRDFATIALLAFTAVAIKLSGVAFAAACVMCALVFIRGRLSVKSISLIKVALLLAVATLVHSIRSYALSGTIMFPSTVFGLWQKEWTLQLAQIRFETDLILSLARQPDVMDPAGVLGNWHWLSGWMHRLPNHIAILFSASLLAMLFSLARVIKSKNSTDTKTLLLLYLPLLCSLIFWFLTAPDLRFLGAVLPIFIATALWLAVKQTQLRPSTLGHSNFEKWSILQALGVVLVLMVSFKLTGVRAISLEGWQAVPQVNAELKRTDSGFYIFVPGGGGFCWDHPLPCTPVFHPNLRFKDASWTIFDAEFGLYRKYFTTKTNPDPTGNQIYRFPLQDNPSTAPAQLSHP</sequence>
<feature type="transmembrane region" description="Helical" evidence="1">
    <location>
        <begin position="397"/>
        <end position="416"/>
    </location>
</feature>
<feature type="transmembrane region" description="Helical" evidence="1">
    <location>
        <begin position="109"/>
        <end position="129"/>
    </location>
</feature>
<keyword evidence="1" id="KW-0472">Membrane</keyword>
<feature type="transmembrane region" description="Helical" evidence="1">
    <location>
        <begin position="428"/>
        <end position="444"/>
    </location>
</feature>
<dbReference type="Pfam" id="PF26626">
    <property type="entry name" value="DUF8201"/>
    <property type="match status" value="1"/>
</dbReference>
<dbReference type="EMBL" id="PVTV01000012">
    <property type="protein sequence ID" value="PRY98632.1"/>
    <property type="molecule type" value="Genomic_DNA"/>
</dbReference>
<keyword evidence="1" id="KW-0812">Transmembrane</keyword>
<feature type="transmembrane region" description="Helical" evidence="1">
    <location>
        <begin position="71"/>
        <end position="89"/>
    </location>
</feature>
<evidence type="ECO:0000313" key="3">
    <source>
        <dbReference type="EMBL" id="PRY98632.1"/>
    </source>
</evidence>
<dbReference type="InterPro" id="IPR058065">
    <property type="entry name" value="LIC_10190-like"/>
</dbReference>
<comment type="caution">
    <text evidence="3">The sequence shown here is derived from an EMBL/GenBank/DDBJ whole genome shotgun (WGS) entry which is preliminary data.</text>
</comment>
<keyword evidence="1" id="KW-1133">Transmembrane helix</keyword>